<dbReference type="SMART" id="SM00326">
    <property type="entry name" value="SH3"/>
    <property type="match status" value="1"/>
</dbReference>
<dbReference type="InterPro" id="IPR036028">
    <property type="entry name" value="SH3-like_dom_sf"/>
</dbReference>
<evidence type="ECO:0000256" key="1">
    <source>
        <dbReference type="ARBA" id="ARBA00022443"/>
    </source>
</evidence>
<evidence type="ECO:0000313" key="6">
    <source>
        <dbReference type="EMBL" id="KZP30407.1"/>
    </source>
</evidence>
<feature type="domain" description="BAR" evidence="5">
    <location>
        <begin position="15"/>
        <end position="247"/>
    </location>
</feature>
<dbReference type="GO" id="GO:0031097">
    <property type="term" value="C:medial cortex"/>
    <property type="evidence" value="ECO:0007669"/>
    <property type="project" value="TreeGrafter"/>
</dbReference>
<dbReference type="GO" id="GO:1990528">
    <property type="term" value="C:Rvs161p-Rvs167p complex"/>
    <property type="evidence" value="ECO:0007669"/>
    <property type="project" value="TreeGrafter"/>
</dbReference>
<gene>
    <name evidence="6" type="ORF">FIBSPDRAFT_815138</name>
</gene>
<dbReference type="InterPro" id="IPR027267">
    <property type="entry name" value="AH/BAR_dom_sf"/>
</dbReference>
<sequence>MKGSLKFVKRAPTMIGAKVGMSKRSTDPEFDDYCRHFGVLETSTEKLIKDTGAFSTAVIALFTSGAGFATHFAAIFNPLGGEYDLIGKHPEAALTVRSVDAYLTTMDTMRSTIGPELELIESRISMPLKEFQSILKVIRKSITKREHKLVDYDRFNNSLTKLRDKKDKTLNDEKNLFKLEQDFEMATNDYESINSALKTELPRFMQYSTQFIDPLFHSFFYMQLNIYYVFLDNITQFAEKRYDITNTTGAQIASDYEEKRTDAWSTIEQMSITRRFVSTSKTLQANRAGGVGLGRTPSNATTSSATSMPRSPSNSSATAFKKSPPPPPPSMGGGAAPPPPYTPPYNANAAAAGAKRAPPPPPALKPKPKPPVPAAHYVVALYDFEAQADGDLSFNTGDRIEIVEKTENTEDWWTGRLNGAQGVFPGNYVQDT</sequence>
<reference evidence="6 7" key="1">
    <citation type="journal article" date="2016" name="Mol. Biol. Evol.">
        <title>Comparative Genomics of Early-Diverging Mushroom-Forming Fungi Provides Insights into the Origins of Lignocellulose Decay Capabilities.</title>
        <authorList>
            <person name="Nagy L.G."/>
            <person name="Riley R."/>
            <person name="Tritt A."/>
            <person name="Adam C."/>
            <person name="Daum C."/>
            <person name="Floudas D."/>
            <person name="Sun H."/>
            <person name="Yadav J.S."/>
            <person name="Pangilinan J."/>
            <person name="Larsson K.H."/>
            <person name="Matsuura K."/>
            <person name="Barry K."/>
            <person name="Labutti K."/>
            <person name="Kuo R."/>
            <person name="Ohm R.A."/>
            <person name="Bhattacharya S.S."/>
            <person name="Shirouzu T."/>
            <person name="Yoshinaga Y."/>
            <person name="Martin F.M."/>
            <person name="Grigoriev I.V."/>
            <person name="Hibbett D.S."/>
        </authorList>
    </citation>
    <scope>NUCLEOTIDE SEQUENCE [LARGE SCALE GENOMIC DNA]</scope>
    <source>
        <strain evidence="6 7">CBS 109695</strain>
    </source>
</reference>
<feature type="compositionally biased region" description="Pro residues" evidence="3">
    <location>
        <begin position="357"/>
        <end position="370"/>
    </location>
</feature>
<dbReference type="EMBL" id="KV417494">
    <property type="protein sequence ID" value="KZP30407.1"/>
    <property type="molecule type" value="Genomic_DNA"/>
</dbReference>
<dbReference type="InterPro" id="IPR046982">
    <property type="entry name" value="BIN3/RVS161-like"/>
</dbReference>
<protein>
    <submittedName>
        <fullName evidence="6">BAR-domain-containing protein</fullName>
    </submittedName>
</protein>
<dbReference type="GO" id="GO:0051666">
    <property type="term" value="P:actin cortical patch localization"/>
    <property type="evidence" value="ECO:0007669"/>
    <property type="project" value="InterPro"/>
</dbReference>
<dbReference type="PROSITE" id="PS50002">
    <property type="entry name" value="SH3"/>
    <property type="match status" value="1"/>
</dbReference>
<dbReference type="GO" id="GO:0030479">
    <property type="term" value="C:actin cortical patch"/>
    <property type="evidence" value="ECO:0007669"/>
    <property type="project" value="TreeGrafter"/>
</dbReference>
<dbReference type="PROSITE" id="PS51021">
    <property type="entry name" value="BAR"/>
    <property type="match status" value="1"/>
</dbReference>
<keyword evidence="1 2" id="KW-0728">SH3 domain</keyword>
<dbReference type="CDD" id="cd07599">
    <property type="entry name" value="BAR_Rvs167p"/>
    <property type="match status" value="1"/>
</dbReference>
<dbReference type="GO" id="GO:0008289">
    <property type="term" value="F:lipid binding"/>
    <property type="evidence" value="ECO:0007669"/>
    <property type="project" value="TreeGrafter"/>
</dbReference>
<dbReference type="Gene3D" id="2.30.30.40">
    <property type="entry name" value="SH3 Domains"/>
    <property type="match status" value="1"/>
</dbReference>
<dbReference type="GO" id="GO:0097320">
    <property type="term" value="P:plasma membrane tubulation"/>
    <property type="evidence" value="ECO:0007669"/>
    <property type="project" value="TreeGrafter"/>
</dbReference>
<name>A0A166TAK4_9AGAM</name>
<dbReference type="GO" id="GO:0043332">
    <property type="term" value="C:mating projection tip"/>
    <property type="evidence" value="ECO:0007669"/>
    <property type="project" value="TreeGrafter"/>
</dbReference>
<evidence type="ECO:0000313" key="7">
    <source>
        <dbReference type="Proteomes" id="UP000076532"/>
    </source>
</evidence>
<feature type="compositionally biased region" description="Pro residues" evidence="3">
    <location>
        <begin position="323"/>
        <end position="343"/>
    </location>
</feature>
<dbReference type="Gene3D" id="1.20.1270.60">
    <property type="entry name" value="Arfaptin homology (AH) domain/BAR domain"/>
    <property type="match status" value="1"/>
</dbReference>
<feature type="compositionally biased region" description="Low complexity" evidence="3">
    <location>
        <begin position="296"/>
        <end position="307"/>
    </location>
</feature>
<keyword evidence="7" id="KW-1185">Reference proteome</keyword>
<feature type="region of interest" description="Disordered" evidence="3">
    <location>
        <begin position="287"/>
        <end position="370"/>
    </location>
</feature>
<accession>A0A166TAK4</accession>
<dbReference type="STRING" id="436010.A0A166TAK4"/>
<dbReference type="InterPro" id="IPR001452">
    <property type="entry name" value="SH3_domain"/>
</dbReference>
<dbReference type="SMART" id="SM00721">
    <property type="entry name" value="BAR"/>
    <property type="match status" value="1"/>
</dbReference>
<dbReference type="AlphaFoldDB" id="A0A166TAK4"/>
<dbReference type="PANTHER" id="PTHR47174:SF1">
    <property type="entry name" value="REDUCED VIABILITY UPON STARVATION PROTEIN 167"/>
    <property type="match status" value="1"/>
</dbReference>
<dbReference type="SUPFAM" id="SSF103657">
    <property type="entry name" value="BAR/IMD domain-like"/>
    <property type="match status" value="1"/>
</dbReference>
<evidence type="ECO:0000256" key="3">
    <source>
        <dbReference type="SAM" id="MobiDB-lite"/>
    </source>
</evidence>
<dbReference type="Proteomes" id="UP000076532">
    <property type="component" value="Unassembled WGS sequence"/>
</dbReference>
<dbReference type="FunFam" id="2.30.30.40:FF:000100">
    <property type="entry name" value="SH3 domain-containing YSC84-like protein 1"/>
    <property type="match status" value="1"/>
</dbReference>
<evidence type="ECO:0000259" key="5">
    <source>
        <dbReference type="PROSITE" id="PS51021"/>
    </source>
</evidence>
<feature type="compositionally biased region" description="Low complexity" evidence="3">
    <location>
        <begin position="344"/>
        <end position="356"/>
    </location>
</feature>
<proteinExistence type="predicted"/>
<dbReference type="Pfam" id="PF00018">
    <property type="entry name" value="SH3_1"/>
    <property type="match status" value="1"/>
</dbReference>
<dbReference type="SUPFAM" id="SSF50044">
    <property type="entry name" value="SH3-domain"/>
    <property type="match status" value="1"/>
</dbReference>
<dbReference type="PRINTS" id="PR00452">
    <property type="entry name" value="SH3DOMAIN"/>
</dbReference>
<feature type="domain" description="SH3" evidence="4">
    <location>
        <begin position="373"/>
        <end position="432"/>
    </location>
</feature>
<dbReference type="GO" id="GO:0006897">
    <property type="term" value="P:endocytosis"/>
    <property type="evidence" value="ECO:0007669"/>
    <property type="project" value="InterPro"/>
</dbReference>
<evidence type="ECO:0000259" key="4">
    <source>
        <dbReference type="PROSITE" id="PS50002"/>
    </source>
</evidence>
<evidence type="ECO:0000256" key="2">
    <source>
        <dbReference type="PROSITE-ProRule" id="PRU00192"/>
    </source>
</evidence>
<dbReference type="OrthoDB" id="2159336at2759"/>
<dbReference type="InterPro" id="IPR004148">
    <property type="entry name" value="BAR_dom"/>
</dbReference>
<dbReference type="Pfam" id="PF03114">
    <property type="entry name" value="BAR"/>
    <property type="match status" value="1"/>
</dbReference>
<dbReference type="PANTHER" id="PTHR47174">
    <property type="entry name" value="BRIDGING INTEGRATOR 3"/>
    <property type="match status" value="1"/>
</dbReference>
<organism evidence="6 7">
    <name type="scientific">Athelia psychrophila</name>
    <dbReference type="NCBI Taxonomy" id="1759441"/>
    <lineage>
        <taxon>Eukaryota</taxon>
        <taxon>Fungi</taxon>
        <taxon>Dikarya</taxon>
        <taxon>Basidiomycota</taxon>
        <taxon>Agaricomycotina</taxon>
        <taxon>Agaricomycetes</taxon>
        <taxon>Agaricomycetidae</taxon>
        <taxon>Atheliales</taxon>
        <taxon>Atheliaceae</taxon>
        <taxon>Athelia</taxon>
    </lineage>
</organism>